<dbReference type="EMBL" id="CP078145">
    <property type="protein sequence ID" value="QXN88378.1"/>
    <property type="molecule type" value="Genomic_DNA"/>
</dbReference>
<proteinExistence type="predicted"/>
<organism evidence="2 3">
    <name type="scientific">Nocardia iowensis</name>
    <dbReference type="NCBI Taxonomy" id="204891"/>
    <lineage>
        <taxon>Bacteria</taxon>
        <taxon>Bacillati</taxon>
        <taxon>Actinomycetota</taxon>
        <taxon>Actinomycetes</taxon>
        <taxon>Mycobacteriales</taxon>
        <taxon>Nocardiaceae</taxon>
        <taxon>Nocardia</taxon>
    </lineage>
</organism>
<evidence type="ECO:0000313" key="2">
    <source>
        <dbReference type="EMBL" id="QXN88378.1"/>
    </source>
</evidence>
<reference evidence="2 3" key="1">
    <citation type="submission" date="2021-07" db="EMBL/GenBank/DDBJ databases">
        <title>Whole Genome Sequence of Nocardia Iowensis.</title>
        <authorList>
            <person name="Lamm A."/>
            <person name="Collins-Fairclough A.M."/>
            <person name="Bunk B."/>
            <person name="Sproer C."/>
        </authorList>
    </citation>
    <scope>NUCLEOTIDE SEQUENCE [LARGE SCALE GENOMIC DNA]</scope>
    <source>
        <strain evidence="2 3">NRRL 5646</strain>
    </source>
</reference>
<dbReference type="CDD" id="cd03441">
    <property type="entry name" value="R_hydratase_like"/>
    <property type="match status" value="1"/>
</dbReference>
<name>A0ABX8RFL2_NOCIO</name>
<dbReference type="InterPro" id="IPR002539">
    <property type="entry name" value="MaoC-like_dom"/>
</dbReference>
<dbReference type="Pfam" id="PF01575">
    <property type="entry name" value="MaoC_dehydratas"/>
    <property type="match status" value="1"/>
</dbReference>
<dbReference type="Proteomes" id="UP000694257">
    <property type="component" value="Chromosome"/>
</dbReference>
<feature type="domain" description="MaoC-like" evidence="1">
    <location>
        <begin position="153"/>
        <end position="241"/>
    </location>
</feature>
<keyword evidence="3" id="KW-1185">Reference proteome</keyword>
<dbReference type="RefSeq" id="WP_218469261.1">
    <property type="nucleotide sequence ID" value="NZ_BAABJN010000008.1"/>
</dbReference>
<evidence type="ECO:0000259" key="1">
    <source>
        <dbReference type="Pfam" id="PF01575"/>
    </source>
</evidence>
<accession>A0ABX8RFL2</accession>
<protein>
    <submittedName>
        <fullName evidence="2">MaoC family dehydratase</fullName>
    </submittedName>
</protein>
<gene>
    <name evidence="2" type="ORF">KV110_22525</name>
</gene>
<dbReference type="PANTHER" id="PTHR43841:SF3">
    <property type="entry name" value="(3R)-HYDROXYACYL-ACP DEHYDRATASE SUBUNIT HADB"/>
    <property type="match status" value="1"/>
</dbReference>
<dbReference type="PANTHER" id="PTHR43841">
    <property type="entry name" value="3-HYDROXYACYL-THIOESTER DEHYDRATASE HTDX-RELATED"/>
    <property type="match status" value="1"/>
</dbReference>
<evidence type="ECO:0000313" key="3">
    <source>
        <dbReference type="Proteomes" id="UP000694257"/>
    </source>
</evidence>
<sequence>MTKTHCTLGADDIHRYTQLVDSADPSGRVHPLALVRAAAPLWEPTVTEIRSAHRQRPVIHLAQSALFARAVRPTEQLIGRCDVHAVQSLGDDAVYTLRVSFTEPTGARVAQFDVALLIDGQPDEAAELPPWRAHRAAAGTDTIGLRRRHFDLGSARDYARVSRDANPIHRHAKAAQDAGFPGPIAHGLHVLAAGVSVARELDVCPYQQLAEIRTRFGHPVVLPTDVSYRVQRTADARTFRIAADTAAGPALKRCWFRLRE</sequence>